<evidence type="ECO:0000313" key="7">
    <source>
        <dbReference type="EMBL" id="KGG21670.1"/>
    </source>
</evidence>
<accession>A0A0A2C9W2</accession>
<evidence type="ECO:0000313" key="8">
    <source>
        <dbReference type="Proteomes" id="UP000030392"/>
    </source>
</evidence>
<feature type="transmembrane region" description="Helical" evidence="6">
    <location>
        <begin position="140"/>
        <end position="157"/>
    </location>
</feature>
<dbReference type="NCBIfam" id="TIGR02235">
    <property type="entry name" value="menA_cyano-plnt"/>
    <property type="match status" value="1"/>
</dbReference>
<protein>
    <recommendedName>
        <fullName evidence="6">2-carboxy-1,4-naphthoquinone phytyltransferase</fullName>
        <ecNumber evidence="6">2.5.1.130</ecNumber>
    </recommendedName>
    <alternativeName>
        <fullName evidence="6">1,4-dihydroxy-2-naphthoate phytyltransferase</fullName>
        <shortName evidence="6">DHNA phytyltransferase</shortName>
    </alternativeName>
</protein>
<dbReference type="AlphaFoldDB" id="A0A0A2C9W2"/>
<comment type="similarity">
    <text evidence="6">Belongs to the MenA family. Type 2 subfamily.</text>
</comment>
<evidence type="ECO:0000256" key="1">
    <source>
        <dbReference type="ARBA" id="ARBA00004141"/>
    </source>
</evidence>
<reference evidence="8" key="1">
    <citation type="journal article" date="2014" name="Sci. Data">
        <title>Genomes of diverse isolates of the marine cyanobacterium Prochlorococcus.</title>
        <authorList>
            <person name="Biller S."/>
            <person name="Berube P."/>
            <person name="Thompson J."/>
            <person name="Kelly L."/>
            <person name="Roggensack S."/>
            <person name="Awad L."/>
            <person name="Roache-Johnson K."/>
            <person name="Ding H."/>
            <person name="Giovannoni S.J."/>
            <person name="Moore L.R."/>
            <person name="Chisholm S.W."/>
        </authorList>
    </citation>
    <scope>NUCLEOTIDE SEQUENCE [LARGE SCALE GENOMIC DNA]</scope>
    <source>
        <strain evidence="8">PAC1</strain>
    </source>
</reference>
<dbReference type="Proteomes" id="UP000030392">
    <property type="component" value="Unassembled WGS sequence"/>
</dbReference>
<dbReference type="PIRSF" id="PIRSF005355">
    <property type="entry name" value="UBIAD1"/>
    <property type="match status" value="1"/>
</dbReference>
<evidence type="ECO:0000256" key="2">
    <source>
        <dbReference type="ARBA" id="ARBA00022679"/>
    </source>
</evidence>
<dbReference type="UniPathway" id="UPA00995"/>
<dbReference type="RefSeq" id="WP_080725185.1">
    <property type="nucleotide sequence ID" value="NZ_CP138967.1"/>
</dbReference>
<feature type="transmembrane region" description="Helical" evidence="6">
    <location>
        <begin position="307"/>
        <end position="328"/>
    </location>
</feature>
<dbReference type="HAMAP" id="MF_01938">
    <property type="entry name" value="MenA_2"/>
    <property type="match status" value="1"/>
</dbReference>
<dbReference type="PANTHER" id="PTHR13929:SF0">
    <property type="entry name" value="UBIA PRENYLTRANSFERASE DOMAIN-CONTAINING PROTEIN 1"/>
    <property type="match status" value="1"/>
</dbReference>
<organism evidence="7 8">
    <name type="scientific">Prochlorococcus marinus str. PAC1</name>
    <dbReference type="NCBI Taxonomy" id="59924"/>
    <lineage>
        <taxon>Bacteria</taxon>
        <taxon>Bacillati</taxon>
        <taxon>Cyanobacteriota</taxon>
        <taxon>Cyanophyceae</taxon>
        <taxon>Synechococcales</taxon>
        <taxon>Prochlorococcaceae</taxon>
        <taxon>Prochlorococcus</taxon>
    </lineage>
</organism>
<dbReference type="Pfam" id="PF01040">
    <property type="entry name" value="UbiA"/>
    <property type="match status" value="1"/>
</dbReference>
<sequence length="329" mass="36320">MHELLPSLKGYTKKQTGRISLSVKSSTTERKHLWQAAIKWPLYSVAIMPVIVSAGWELGNSGNIRLGQFIGFLIASILILLWENLTNDLFDDETGVDKYKFHSVVALTGSKSTVSRVAYFSLLLGLFIIFILALKSKITVLFLVIICCFLGYLYQGPPFRLGYKGLGEPLCWIAFGPLATAAALIVISPKSNFDTIPWGTALIVGAGPAMATTLVLFCSHFHQINQDAAVGKKSPLVILGTHRAAEFLPWFVGLIFLLELLPVLLGIWPITTLICLISLPSGLDLIKLIKRHHNQPERIKNSKFLALRFQTINGLCLSIGFAISSFFYN</sequence>
<dbReference type="InterPro" id="IPR026046">
    <property type="entry name" value="UBIAD1"/>
</dbReference>
<feature type="transmembrane region" description="Helical" evidence="6">
    <location>
        <begin position="195"/>
        <end position="217"/>
    </location>
</feature>
<keyword evidence="3 6" id="KW-0812">Transmembrane</keyword>
<keyword evidence="4 6" id="KW-1133">Transmembrane helix</keyword>
<dbReference type="CDD" id="cd13962">
    <property type="entry name" value="PT_UbiA_UBIAD1"/>
    <property type="match status" value="1"/>
</dbReference>
<dbReference type="GO" id="GO:0004659">
    <property type="term" value="F:prenyltransferase activity"/>
    <property type="evidence" value="ECO:0007669"/>
    <property type="project" value="UniProtKB-UniRule"/>
</dbReference>
<dbReference type="InterPro" id="IPR011937">
    <property type="entry name" value="DHNA_phytyltransferase_MenA"/>
</dbReference>
<comment type="function">
    <text evidence="6">Involved in the synthesis of phylloquinone (vitamin K1). Catalyzes the transfer of a prenyl chain to 2-carboxy-1,4-naphthoquinone.</text>
</comment>
<feature type="transmembrane region" description="Helical" evidence="6">
    <location>
        <begin position="264"/>
        <end position="286"/>
    </location>
</feature>
<feature type="transmembrane region" description="Helical" evidence="6">
    <location>
        <begin position="40"/>
        <end position="58"/>
    </location>
</feature>
<comment type="subcellular location">
    <subcellularLocation>
        <location evidence="6">Cell inner membrane</location>
        <topology evidence="6">Multi-pass membrane protein</topology>
    </subcellularLocation>
    <subcellularLocation>
        <location evidence="1">Membrane</location>
        <topology evidence="1">Multi-pass membrane protein</topology>
    </subcellularLocation>
</comment>
<gene>
    <name evidence="6" type="primary">menA</name>
    <name evidence="7" type="ORF">EV03_0409</name>
</gene>
<dbReference type="GO" id="GO:0042372">
    <property type="term" value="P:phylloquinone biosynthetic process"/>
    <property type="evidence" value="ECO:0007669"/>
    <property type="project" value="UniProtKB-UniRule"/>
</dbReference>
<dbReference type="PANTHER" id="PTHR13929">
    <property type="entry name" value="1,4-DIHYDROXY-2-NAPHTHOATE OCTAPRENYLTRANSFERASE"/>
    <property type="match status" value="1"/>
</dbReference>
<feature type="transmembrane region" description="Helical" evidence="6">
    <location>
        <begin position="117"/>
        <end position="134"/>
    </location>
</feature>
<dbReference type="EMBL" id="JNAX01000005">
    <property type="protein sequence ID" value="KGG21670.1"/>
    <property type="molecule type" value="Genomic_DNA"/>
</dbReference>
<comment type="caution">
    <text evidence="7">The sequence shown here is derived from an EMBL/GenBank/DDBJ whole genome shotgun (WGS) entry which is preliminary data.</text>
</comment>
<keyword evidence="2 6" id="KW-0808">Transferase</keyword>
<comment type="pathway">
    <text evidence="6">Cofactor biosynthesis; phylloquinone biosynthesis.</text>
</comment>
<dbReference type="InterPro" id="IPR000537">
    <property type="entry name" value="UbiA_prenyltransferase"/>
</dbReference>
<dbReference type="GO" id="GO:0005886">
    <property type="term" value="C:plasma membrane"/>
    <property type="evidence" value="ECO:0007669"/>
    <property type="project" value="UniProtKB-SubCell"/>
</dbReference>
<feature type="transmembrane region" description="Helical" evidence="6">
    <location>
        <begin position="64"/>
        <end position="82"/>
    </location>
</feature>
<comment type="catalytic activity">
    <reaction evidence="6">
        <text>2-carboxy-1,4-naphthoquinone + phytyl diphosphate + H(+) = demethylphylloquinone + CO2 + diphosphate</text>
        <dbReference type="Rhea" id="RHEA:47740"/>
        <dbReference type="ChEBI" id="CHEBI:15378"/>
        <dbReference type="ChEBI" id="CHEBI:16526"/>
        <dbReference type="ChEBI" id="CHEBI:31087"/>
        <dbReference type="ChEBI" id="CHEBI:33019"/>
        <dbReference type="ChEBI" id="CHEBI:75434"/>
        <dbReference type="ChEBI" id="CHEBI:87842"/>
        <dbReference type="EC" id="2.5.1.130"/>
    </reaction>
</comment>
<keyword evidence="6" id="KW-1003">Cell membrane</keyword>
<dbReference type="GO" id="GO:0009234">
    <property type="term" value="P:menaquinone biosynthetic process"/>
    <property type="evidence" value="ECO:0007669"/>
    <property type="project" value="TreeGrafter"/>
</dbReference>
<evidence type="ECO:0000256" key="6">
    <source>
        <dbReference type="HAMAP-Rule" id="MF_01938"/>
    </source>
</evidence>
<evidence type="ECO:0000256" key="5">
    <source>
        <dbReference type="ARBA" id="ARBA00023136"/>
    </source>
</evidence>
<name>A0A0A2C9W2_PROMR</name>
<dbReference type="EC" id="2.5.1.130" evidence="6"/>
<keyword evidence="5 6" id="KW-0472">Membrane</keyword>
<proteinExistence type="inferred from homology"/>
<evidence type="ECO:0000256" key="3">
    <source>
        <dbReference type="ARBA" id="ARBA00022692"/>
    </source>
</evidence>
<evidence type="ECO:0000256" key="4">
    <source>
        <dbReference type="ARBA" id="ARBA00022989"/>
    </source>
</evidence>
<feature type="transmembrane region" description="Helical" evidence="6">
    <location>
        <begin position="169"/>
        <end position="189"/>
    </location>
</feature>
<keyword evidence="6" id="KW-0997">Cell inner membrane</keyword>